<evidence type="ECO:0000256" key="1">
    <source>
        <dbReference type="SAM" id="Coils"/>
    </source>
</evidence>
<dbReference type="Proteomes" id="UP000887116">
    <property type="component" value="Unassembled WGS sequence"/>
</dbReference>
<comment type="caution">
    <text evidence="4">The sequence shown here is derived from an EMBL/GenBank/DDBJ whole genome shotgun (WGS) entry which is preliminary data.</text>
</comment>
<protein>
    <submittedName>
        <fullName evidence="4">IS110 family transposase</fullName>
    </submittedName>
</protein>
<keyword evidence="5" id="KW-1185">Reference proteome</keyword>
<proteinExistence type="predicted"/>
<evidence type="ECO:0000259" key="2">
    <source>
        <dbReference type="Pfam" id="PF01548"/>
    </source>
</evidence>
<gene>
    <name evidence="4" type="primary">COM42_01750</name>
    <name evidence="4" type="ORF">TNCT_404841</name>
</gene>
<feature type="coiled-coil region" evidence="1">
    <location>
        <begin position="156"/>
        <end position="190"/>
    </location>
</feature>
<dbReference type="OrthoDB" id="8122726at2759"/>
<feature type="domain" description="Transposase IS116/IS110/IS902 C-terminal" evidence="3">
    <location>
        <begin position="194"/>
        <end position="271"/>
    </location>
</feature>
<accession>A0A8X6GIK0</accession>
<organism evidence="4 5">
    <name type="scientific">Trichonephila clavata</name>
    <name type="common">Joro spider</name>
    <name type="synonym">Nephila clavata</name>
    <dbReference type="NCBI Taxonomy" id="2740835"/>
    <lineage>
        <taxon>Eukaryota</taxon>
        <taxon>Metazoa</taxon>
        <taxon>Ecdysozoa</taxon>
        <taxon>Arthropoda</taxon>
        <taxon>Chelicerata</taxon>
        <taxon>Arachnida</taxon>
        <taxon>Araneae</taxon>
        <taxon>Araneomorphae</taxon>
        <taxon>Entelegynae</taxon>
        <taxon>Araneoidea</taxon>
        <taxon>Nephilidae</taxon>
        <taxon>Trichonephila</taxon>
    </lineage>
</organism>
<dbReference type="GO" id="GO:0006313">
    <property type="term" value="P:DNA transposition"/>
    <property type="evidence" value="ECO:0007669"/>
    <property type="project" value="InterPro"/>
</dbReference>
<dbReference type="AlphaFoldDB" id="A0A8X6GIK0"/>
<feature type="domain" description="Transposase IS110-like N-terminal" evidence="2">
    <location>
        <begin position="8"/>
        <end position="150"/>
    </location>
</feature>
<evidence type="ECO:0000259" key="3">
    <source>
        <dbReference type="Pfam" id="PF02371"/>
    </source>
</evidence>
<dbReference type="GO" id="GO:0003677">
    <property type="term" value="F:DNA binding"/>
    <property type="evidence" value="ECO:0007669"/>
    <property type="project" value="InterPro"/>
</dbReference>
<reference evidence="4" key="1">
    <citation type="submission" date="2020-07" db="EMBL/GenBank/DDBJ databases">
        <title>Multicomponent nature underlies the extraordinary mechanical properties of spider dragline silk.</title>
        <authorList>
            <person name="Kono N."/>
            <person name="Nakamura H."/>
            <person name="Mori M."/>
            <person name="Yoshida Y."/>
            <person name="Ohtoshi R."/>
            <person name="Malay A.D."/>
            <person name="Moran D.A.P."/>
            <person name="Tomita M."/>
            <person name="Numata K."/>
            <person name="Arakawa K."/>
        </authorList>
    </citation>
    <scope>NUCLEOTIDE SEQUENCE</scope>
</reference>
<dbReference type="GO" id="GO:0004803">
    <property type="term" value="F:transposase activity"/>
    <property type="evidence" value="ECO:0007669"/>
    <property type="project" value="InterPro"/>
</dbReference>
<evidence type="ECO:0000313" key="5">
    <source>
        <dbReference type="Proteomes" id="UP000887116"/>
    </source>
</evidence>
<dbReference type="NCBIfam" id="NF033542">
    <property type="entry name" value="transpos_IS110"/>
    <property type="match status" value="1"/>
</dbReference>
<dbReference type="PANTHER" id="PTHR33055:SF13">
    <property type="entry name" value="TRANSPOSASE"/>
    <property type="match status" value="1"/>
</dbReference>
<dbReference type="PANTHER" id="PTHR33055">
    <property type="entry name" value="TRANSPOSASE FOR INSERTION SEQUENCE ELEMENT IS1111A"/>
    <property type="match status" value="1"/>
</dbReference>
<keyword evidence="1" id="KW-0175">Coiled coil</keyword>
<name>A0A8X6GIK0_TRICU</name>
<dbReference type="Pfam" id="PF01548">
    <property type="entry name" value="DEDD_Tnp_IS110"/>
    <property type="match status" value="1"/>
</dbReference>
<sequence>MNSSNIIAGIDVSKSKLDIHIHPLEHYKIFENNVQSIDEILDFLRLHNVTKVGLEATGGYEKLCAYTLLSNGFEVYVIQPRWVRDYAKSLGITTKTDKIDCSIISRYINNTDMRVTPLKVSNIDCLKQKLSRRNQLVEMAKIHKTQAHQITDVSIIKQIEELLVILQNQIQILEDEMMALVDQSQELKKKYISITSIPDAGKTLAITMICYMPELGTLKHKEISSLSGVAPFNRDSGFSKGKRCIQGGRSQIRTVLYMCILSAQRYNSYIKIFFDRLYDQYKKPYKVASTAAMRKLLILANSLVRDGRVFTEEYSPNSTFI</sequence>
<dbReference type="Pfam" id="PF02371">
    <property type="entry name" value="Transposase_20"/>
    <property type="match status" value="1"/>
</dbReference>
<dbReference type="InterPro" id="IPR002525">
    <property type="entry name" value="Transp_IS110-like_N"/>
</dbReference>
<dbReference type="InterPro" id="IPR047650">
    <property type="entry name" value="Transpos_IS110"/>
</dbReference>
<dbReference type="InterPro" id="IPR003346">
    <property type="entry name" value="Transposase_20"/>
</dbReference>
<dbReference type="EMBL" id="BMAO01025851">
    <property type="protein sequence ID" value="GFR05431.1"/>
    <property type="molecule type" value="Genomic_DNA"/>
</dbReference>
<evidence type="ECO:0000313" key="4">
    <source>
        <dbReference type="EMBL" id="GFR05431.1"/>
    </source>
</evidence>